<organism evidence="1 2">
    <name type="scientific">Monilinia fructicola</name>
    <name type="common">Brown rot fungus</name>
    <name type="synonym">Ciboria fructicola</name>
    <dbReference type="NCBI Taxonomy" id="38448"/>
    <lineage>
        <taxon>Eukaryota</taxon>
        <taxon>Fungi</taxon>
        <taxon>Dikarya</taxon>
        <taxon>Ascomycota</taxon>
        <taxon>Pezizomycotina</taxon>
        <taxon>Leotiomycetes</taxon>
        <taxon>Helotiales</taxon>
        <taxon>Sclerotiniaceae</taxon>
        <taxon>Monilinia</taxon>
    </lineage>
</organism>
<dbReference type="AlphaFoldDB" id="A0A5M9JVU3"/>
<name>A0A5M9JVU3_MONFR</name>
<gene>
    <name evidence="1" type="ORF">EYC84_001933</name>
</gene>
<reference evidence="1 2" key="1">
    <citation type="submission" date="2019-06" db="EMBL/GenBank/DDBJ databases">
        <title>Genome Sequence of the Brown Rot Fungal Pathogen Monilinia fructicola.</title>
        <authorList>
            <person name="De Miccolis Angelini R.M."/>
            <person name="Landi L."/>
            <person name="Abate D."/>
            <person name="Pollastro S."/>
            <person name="Romanazzi G."/>
            <person name="Faretra F."/>
        </authorList>
    </citation>
    <scope>NUCLEOTIDE SEQUENCE [LARGE SCALE GENOMIC DNA]</scope>
    <source>
        <strain evidence="1 2">Mfrc123</strain>
    </source>
</reference>
<comment type="caution">
    <text evidence="1">The sequence shown here is derived from an EMBL/GenBank/DDBJ whole genome shotgun (WGS) entry which is preliminary data.</text>
</comment>
<proteinExistence type="predicted"/>
<dbReference type="EMBL" id="VICG01000005">
    <property type="protein sequence ID" value="KAA8571996.1"/>
    <property type="molecule type" value="Genomic_DNA"/>
</dbReference>
<evidence type="ECO:0000313" key="2">
    <source>
        <dbReference type="Proteomes" id="UP000322873"/>
    </source>
</evidence>
<keyword evidence="2" id="KW-1185">Reference proteome</keyword>
<sequence>MHHVTSHPSSSHRAVARYSSLPTNLQTKQIQLYFMTTDIQNRVTLLYFLSCTQHSIYVPSKSKIVSSTLIFSSTQTYTSTYIHTYIHTTRLVVPLSNTPHHQIIKKPIASHRIASHRDLTHRVGHEQAKPLFGYT</sequence>
<dbReference type="Proteomes" id="UP000322873">
    <property type="component" value="Unassembled WGS sequence"/>
</dbReference>
<accession>A0A5M9JVU3</accession>
<protein>
    <submittedName>
        <fullName evidence="1">Uncharacterized protein</fullName>
    </submittedName>
</protein>
<evidence type="ECO:0000313" key="1">
    <source>
        <dbReference type="EMBL" id="KAA8571996.1"/>
    </source>
</evidence>